<dbReference type="EMBL" id="CP009687">
    <property type="protein sequence ID" value="AKL96379.1"/>
    <property type="molecule type" value="Genomic_DNA"/>
</dbReference>
<feature type="transmembrane region" description="Helical" evidence="8">
    <location>
        <begin position="198"/>
        <end position="218"/>
    </location>
</feature>
<accession>A0A0G3WG14</accession>
<dbReference type="PANTHER" id="PTHR30472">
    <property type="entry name" value="FERRIC ENTEROBACTIN TRANSPORT SYSTEM PERMEASE PROTEIN"/>
    <property type="match status" value="1"/>
</dbReference>
<evidence type="ECO:0000256" key="7">
    <source>
        <dbReference type="ARBA" id="ARBA00023136"/>
    </source>
</evidence>
<feature type="transmembrane region" description="Helical" evidence="8">
    <location>
        <begin position="283"/>
        <end position="300"/>
    </location>
</feature>
<gene>
    <name evidence="9" type="ORF">CACET_c29350</name>
</gene>
<feature type="transmembrane region" description="Helical" evidence="8">
    <location>
        <begin position="245"/>
        <end position="271"/>
    </location>
</feature>
<feature type="transmembrane region" description="Helical" evidence="8">
    <location>
        <begin position="68"/>
        <end position="88"/>
    </location>
</feature>
<keyword evidence="6 8" id="KW-1133">Transmembrane helix</keyword>
<reference evidence="9 10" key="1">
    <citation type="submission" date="2014-10" db="EMBL/GenBank/DDBJ databases">
        <title>Genome sequence of Clostridium aceticum DSM 1496.</title>
        <authorList>
            <person name="Poehlein A."/>
            <person name="Schiel-Bengelsdorf B."/>
            <person name="Gottschalk G."/>
            <person name="Duerre P."/>
            <person name="Daniel R."/>
        </authorList>
    </citation>
    <scope>NUCLEOTIDE SEQUENCE [LARGE SCALE GENOMIC DNA]</scope>
    <source>
        <strain evidence="9 10">DSM 1496</strain>
    </source>
</reference>
<dbReference type="SUPFAM" id="SSF81345">
    <property type="entry name" value="ABC transporter involved in vitamin B12 uptake, BtuC"/>
    <property type="match status" value="1"/>
</dbReference>
<keyword evidence="4" id="KW-1003">Cell membrane</keyword>
<proteinExistence type="inferred from homology"/>
<protein>
    <submittedName>
        <fullName evidence="9">ABC-type Fe3+-siderophore transport system, permease component</fullName>
    </submittedName>
</protein>
<evidence type="ECO:0000256" key="3">
    <source>
        <dbReference type="ARBA" id="ARBA00022448"/>
    </source>
</evidence>
<keyword evidence="5 8" id="KW-0812">Transmembrane</keyword>
<feature type="transmembrane region" description="Helical" evidence="8">
    <location>
        <begin position="16"/>
        <end position="39"/>
    </location>
</feature>
<feature type="transmembrane region" description="Helical" evidence="8">
    <location>
        <begin position="125"/>
        <end position="144"/>
    </location>
</feature>
<organism evidence="9 10">
    <name type="scientific">Clostridium aceticum</name>
    <dbReference type="NCBI Taxonomy" id="84022"/>
    <lineage>
        <taxon>Bacteria</taxon>
        <taxon>Bacillati</taxon>
        <taxon>Bacillota</taxon>
        <taxon>Clostridia</taxon>
        <taxon>Eubacteriales</taxon>
        <taxon>Clostridiaceae</taxon>
        <taxon>Clostridium</taxon>
    </lineage>
</organism>
<feature type="transmembrane region" description="Helical" evidence="8">
    <location>
        <begin position="156"/>
        <end position="178"/>
    </location>
</feature>
<dbReference type="Proteomes" id="UP000035704">
    <property type="component" value="Chromosome"/>
</dbReference>
<evidence type="ECO:0000256" key="5">
    <source>
        <dbReference type="ARBA" id="ARBA00022692"/>
    </source>
</evidence>
<dbReference type="AlphaFoldDB" id="A0A0G3WG14"/>
<dbReference type="Pfam" id="PF01032">
    <property type="entry name" value="FecCD"/>
    <property type="match status" value="1"/>
</dbReference>
<evidence type="ECO:0000313" key="10">
    <source>
        <dbReference type="Proteomes" id="UP000035704"/>
    </source>
</evidence>
<evidence type="ECO:0000256" key="8">
    <source>
        <dbReference type="SAM" id="Phobius"/>
    </source>
</evidence>
<dbReference type="PATRIC" id="fig|84022.6.peg.2985"/>
<comment type="similarity">
    <text evidence="2">Belongs to the binding-protein-dependent transport system permease family. FecCD subfamily.</text>
</comment>
<evidence type="ECO:0000256" key="1">
    <source>
        <dbReference type="ARBA" id="ARBA00004651"/>
    </source>
</evidence>
<keyword evidence="7 8" id="KW-0472">Membrane</keyword>
<dbReference type="Gene3D" id="1.10.3470.10">
    <property type="entry name" value="ABC transporter involved in vitamin B12 uptake, BtuC"/>
    <property type="match status" value="1"/>
</dbReference>
<feature type="transmembrane region" description="Helical" evidence="8">
    <location>
        <begin position="312"/>
        <end position="333"/>
    </location>
</feature>
<dbReference type="GO" id="GO:0022857">
    <property type="term" value="F:transmembrane transporter activity"/>
    <property type="evidence" value="ECO:0007669"/>
    <property type="project" value="InterPro"/>
</dbReference>
<dbReference type="STRING" id="84022.CACET_c29350"/>
<dbReference type="GO" id="GO:0033214">
    <property type="term" value="P:siderophore-iron import into cell"/>
    <property type="evidence" value="ECO:0007669"/>
    <property type="project" value="TreeGrafter"/>
</dbReference>
<keyword evidence="10" id="KW-1185">Reference proteome</keyword>
<dbReference type="KEGG" id="cace:CACET_c29350"/>
<evidence type="ECO:0000256" key="6">
    <source>
        <dbReference type="ARBA" id="ARBA00022989"/>
    </source>
</evidence>
<dbReference type="GO" id="GO:0005886">
    <property type="term" value="C:plasma membrane"/>
    <property type="evidence" value="ECO:0007669"/>
    <property type="project" value="UniProtKB-SubCell"/>
</dbReference>
<name>A0A0G3WG14_9CLOT</name>
<dbReference type="PANTHER" id="PTHR30472:SF68">
    <property type="entry name" value="FERRICHROME TRANSPORT SYSTEM PERMEASE PROTEIN FHUB"/>
    <property type="match status" value="1"/>
</dbReference>
<comment type="subcellular location">
    <subcellularLocation>
        <location evidence="1">Cell membrane</location>
        <topology evidence="1">Multi-pass membrane protein</topology>
    </subcellularLocation>
</comment>
<evidence type="ECO:0000313" key="9">
    <source>
        <dbReference type="EMBL" id="AKL96379.1"/>
    </source>
</evidence>
<dbReference type="FunFam" id="1.10.3470.10:FF:000001">
    <property type="entry name" value="Vitamin B12 ABC transporter permease BtuC"/>
    <property type="match status" value="1"/>
</dbReference>
<dbReference type="RefSeq" id="WP_044824912.1">
    <property type="nucleotide sequence ID" value="NZ_CP009687.1"/>
</dbReference>
<sequence length="339" mass="35931">MQSSEAILRKIQHRRVIIICIAIACGVITFSVSIMVGTINLQLGEIWRALWKTSDNSLGNQIIYNVRLPRILTGFLVGMNLAVAGGLLQGILRNPLAAPHVIGVNAGAGLLAVIVMLFAPGQMHLIPIGAFVGALTAALLVYGLSVHTGTSSTAQIVLAGVAVSAFLSAVTSGLMLLHADELAITYSWLLGSLSGRNWRYFSMLWPYSLFGLMTAVLISPKINLFHLGEEIGSSLGLSVKVYRTLVIIIAAVLAGSAVSVAGTIGFIGLIAPHLARLLVGNDYRYSIILSAVLGGTLLVISDTIARSIFQPVELSVGIVTAILGAPFFLFLLYRKRSLS</sequence>
<keyword evidence="3" id="KW-0813">Transport</keyword>
<dbReference type="InterPro" id="IPR000522">
    <property type="entry name" value="ABC_transptr_permease_BtuC"/>
</dbReference>
<evidence type="ECO:0000256" key="2">
    <source>
        <dbReference type="ARBA" id="ARBA00007935"/>
    </source>
</evidence>
<feature type="transmembrane region" description="Helical" evidence="8">
    <location>
        <begin position="100"/>
        <end position="119"/>
    </location>
</feature>
<evidence type="ECO:0000256" key="4">
    <source>
        <dbReference type="ARBA" id="ARBA00022475"/>
    </source>
</evidence>
<dbReference type="CDD" id="cd06550">
    <property type="entry name" value="TM_ABC_iron-siderophores_like"/>
    <property type="match status" value="1"/>
</dbReference>
<dbReference type="InterPro" id="IPR037294">
    <property type="entry name" value="ABC_BtuC-like"/>
</dbReference>